<evidence type="ECO:0000313" key="3">
    <source>
        <dbReference type="Proteomes" id="UP000316213"/>
    </source>
</evidence>
<organism evidence="1 3">
    <name type="scientific">Neorhodopirellula pilleata</name>
    <dbReference type="NCBI Taxonomy" id="2714738"/>
    <lineage>
        <taxon>Bacteria</taxon>
        <taxon>Pseudomonadati</taxon>
        <taxon>Planctomycetota</taxon>
        <taxon>Planctomycetia</taxon>
        <taxon>Pirellulales</taxon>
        <taxon>Pirellulaceae</taxon>
        <taxon>Neorhodopirellula</taxon>
    </lineage>
</organism>
<reference evidence="1 3" key="1">
    <citation type="submission" date="2019-02" db="EMBL/GenBank/DDBJ databases">
        <title>Deep-cultivation of Planctomycetes and their phenomic and genomic characterization uncovers novel biology.</title>
        <authorList>
            <person name="Wiegand S."/>
            <person name="Jogler M."/>
            <person name="Boedeker C."/>
            <person name="Pinto D."/>
            <person name="Vollmers J."/>
            <person name="Rivas-Marin E."/>
            <person name="Kohn T."/>
            <person name="Peeters S.H."/>
            <person name="Heuer A."/>
            <person name="Rast P."/>
            <person name="Oberbeckmann S."/>
            <person name="Bunk B."/>
            <person name="Jeske O."/>
            <person name="Meyerdierks A."/>
            <person name="Storesund J.E."/>
            <person name="Kallscheuer N."/>
            <person name="Luecker S."/>
            <person name="Lage O.M."/>
            <person name="Pohl T."/>
            <person name="Merkel B.J."/>
            <person name="Hornburger P."/>
            <person name="Mueller R.-W."/>
            <person name="Bruemmer F."/>
            <person name="Labrenz M."/>
            <person name="Spormann A.M."/>
            <person name="Op Den Camp H."/>
            <person name="Overmann J."/>
            <person name="Amann R."/>
            <person name="Jetten M.S.M."/>
            <person name="Mascher T."/>
            <person name="Medema M.H."/>
            <person name="Devos D.P."/>
            <person name="Kaster A.-K."/>
            <person name="Ovreas L."/>
            <person name="Rohde M."/>
            <person name="Galperin M.Y."/>
            <person name="Jogler C."/>
        </authorList>
    </citation>
    <scope>NUCLEOTIDE SEQUENCE [LARGE SCALE GENOMIC DNA]</scope>
    <source>
        <strain evidence="1 3">Pla100</strain>
    </source>
</reference>
<name>A0A5C5ZWS3_9BACT</name>
<dbReference type="EMBL" id="SJPM01000015">
    <property type="protein sequence ID" value="TWT91417.1"/>
    <property type="molecule type" value="Genomic_DNA"/>
</dbReference>
<comment type="caution">
    <text evidence="1">The sequence shown here is derived from an EMBL/GenBank/DDBJ whole genome shotgun (WGS) entry which is preliminary data.</text>
</comment>
<dbReference type="EMBL" id="SJPM01000015">
    <property type="protein sequence ID" value="TWT91466.1"/>
    <property type="molecule type" value="Genomic_DNA"/>
</dbReference>
<dbReference type="Proteomes" id="UP000316213">
    <property type="component" value="Unassembled WGS sequence"/>
</dbReference>
<dbReference type="AlphaFoldDB" id="A0A5C5ZWS3"/>
<sequence length="149" mass="16906">MTRSLSEKSAHKVLDTYNVPVGMIHDRVTLMGIRLEYAEKRAAMKEPKVFKPHWPEGLEAMKRYEILCDDDGNRCGSQMNVMVDNQGDVYVGMHAYHDEERTAENLDPFPSIRIRTGIGGGRNRRTRQALLWLAKAIELDSQSNEGCLG</sequence>
<evidence type="ECO:0000313" key="1">
    <source>
        <dbReference type="EMBL" id="TWT91417.1"/>
    </source>
</evidence>
<keyword evidence="3" id="KW-1185">Reference proteome</keyword>
<accession>A0A5C5ZWS3</accession>
<gene>
    <name evidence="1" type="ORF">Pla100_52670</name>
    <name evidence="2" type="ORF">Pla100_53160</name>
</gene>
<proteinExistence type="predicted"/>
<evidence type="ECO:0000313" key="2">
    <source>
        <dbReference type="EMBL" id="TWT91466.1"/>
    </source>
</evidence>
<dbReference type="RefSeq" id="WP_146581342.1">
    <property type="nucleotide sequence ID" value="NZ_SJPM01000015.1"/>
</dbReference>
<protein>
    <submittedName>
        <fullName evidence="1">Uncharacterized protein</fullName>
    </submittedName>
</protein>